<dbReference type="InterPro" id="IPR036397">
    <property type="entry name" value="RNaseH_sf"/>
</dbReference>
<feature type="region of interest" description="Disordered" evidence="1">
    <location>
        <begin position="1"/>
        <end position="64"/>
    </location>
</feature>
<dbReference type="STRING" id="28122.SAMN02745108_02169"/>
<name>A0A1T4Q5N0_9BACT</name>
<organism evidence="3 4">
    <name type="scientific">Fibrobacter intestinalis</name>
    <dbReference type="NCBI Taxonomy" id="28122"/>
    <lineage>
        <taxon>Bacteria</taxon>
        <taxon>Pseudomonadati</taxon>
        <taxon>Fibrobacterota</taxon>
        <taxon>Fibrobacteria</taxon>
        <taxon>Fibrobacterales</taxon>
        <taxon>Fibrobacteraceae</taxon>
        <taxon>Fibrobacter</taxon>
    </lineage>
</organism>
<dbReference type="InterPro" id="IPR001584">
    <property type="entry name" value="Integrase_cat-core"/>
</dbReference>
<dbReference type="RefSeq" id="WP_143394384.1">
    <property type="nucleotide sequence ID" value="NZ_FUWU01000042.1"/>
</dbReference>
<gene>
    <name evidence="3" type="ORF">SAMN02745108_02169</name>
</gene>
<proteinExistence type="predicted"/>
<dbReference type="InterPro" id="IPR012337">
    <property type="entry name" value="RNaseH-like_sf"/>
</dbReference>
<reference evidence="3 4" key="1">
    <citation type="submission" date="2017-02" db="EMBL/GenBank/DDBJ databases">
        <authorList>
            <person name="Peterson S.W."/>
        </authorList>
    </citation>
    <scope>NUCLEOTIDE SEQUENCE [LARGE SCALE GENOMIC DNA]</scope>
    <source>
        <strain evidence="3 4">ATCC 43854</strain>
    </source>
</reference>
<dbReference type="AlphaFoldDB" id="A0A1T4Q5N0"/>
<dbReference type="EMBL" id="FUWU01000042">
    <property type="protein sequence ID" value="SJZ98831.1"/>
    <property type="molecule type" value="Genomic_DNA"/>
</dbReference>
<dbReference type="Gene3D" id="3.30.420.10">
    <property type="entry name" value="Ribonuclease H-like superfamily/Ribonuclease H"/>
    <property type="match status" value="1"/>
</dbReference>
<dbReference type="PANTHER" id="PTHR10948">
    <property type="entry name" value="TRANSPOSASE"/>
    <property type="match status" value="1"/>
</dbReference>
<dbReference type="SUPFAM" id="SSF53098">
    <property type="entry name" value="Ribonuclease H-like"/>
    <property type="match status" value="1"/>
</dbReference>
<dbReference type="PANTHER" id="PTHR10948:SF23">
    <property type="entry name" value="TRANSPOSASE INSI FOR INSERTION SEQUENCE ELEMENT IS30A-RELATED"/>
    <property type="match status" value="1"/>
</dbReference>
<dbReference type="Proteomes" id="UP000190449">
    <property type="component" value="Unassembled WGS sequence"/>
</dbReference>
<protein>
    <submittedName>
        <fullName evidence="3">Integrase core domain-containing protein</fullName>
    </submittedName>
</protein>
<dbReference type="GO" id="GO:0003676">
    <property type="term" value="F:nucleic acid binding"/>
    <property type="evidence" value="ECO:0007669"/>
    <property type="project" value="InterPro"/>
</dbReference>
<dbReference type="InterPro" id="IPR051917">
    <property type="entry name" value="Transposase-Integrase"/>
</dbReference>
<dbReference type="GO" id="GO:0015074">
    <property type="term" value="P:DNA integration"/>
    <property type="evidence" value="ECO:0007669"/>
    <property type="project" value="InterPro"/>
</dbReference>
<dbReference type="GO" id="GO:0005829">
    <property type="term" value="C:cytosol"/>
    <property type="evidence" value="ECO:0007669"/>
    <property type="project" value="TreeGrafter"/>
</dbReference>
<dbReference type="GO" id="GO:0032196">
    <property type="term" value="P:transposition"/>
    <property type="evidence" value="ECO:0007669"/>
    <property type="project" value="TreeGrafter"/>
</dbReference>
<dbReference type="Pfam" id="PF13683">
    <property type="entry name" value="rve_3"/>
    <property type="match status" value="1"/>
</dbReference>
<dbReference type="NCBIfam" id="NF033563">
    <property type="entry name" value="transpos_IS30"/>
    <property type="match status" value="1"/>
</dbReference>
<feature type="domain" description="Integrase catalytic" evidence="2">
    <location>
        <begin position="34"/>
        <end position="197"/>
    </location>
</feature>
<evidence type="ECO:0000259" key="2">
    <source>
        <dbReference type="PROSITE" id="PS50994"/>
    </source>
</evidence>
<dbReference type="InterPro" id="IPR053392">
    <property type="entry name" value="Transposase_IS30-like"/>
</dbReference>
<evidence type="ECO:0000256" key="1">
    <source>
        <dbReference type="SAM" id="MobiDB-lite"/>
    </source>
</evidence>
<evidence type="ECO:0000313" key="4">
    <source>
        <dbReference type="Proteomes" id="UP000190449"/>
    </source>
</evidence>
<feature type="compositionally biased region" description="Basic residues" evidence="1">
    <location>
        <begin position="23"/>
        <end position="34"/>
    </location>
</feature>
<feature type="compositionally biased region" description="Basic residues" evidence="1">
    <location>
        <begin position="42"/>
        <end position="54"/>
    </location>
</feature>
<accession>A0A1T4Q5N0</accession>
<dbReference type="GO" id="GO:0004803">
    <property type="term" value="F:transposase activity"/>
    <property type="evidence" value="ECO:0007669"/>
    <property type="project" value="TreeGrafter"/>
</dbReference>
<dbReference type="PROSITE" id="PS50994">
    <property type="entry name" value="INTEGRASE"/>
    <property type="match status" value="1"/>
</dbReference>
<sequence length="204" mass="23697">MQEISPGGLSKEISRNGGAKDTIRRRPKSGRQSRRGNPEFKHLRHGNKKYRQRSPAKDGCGSIKDQRMANDRMSNFCILEPLQTRDADDLAETMVAAFEPYKELLHTVTSDNGKEFAEHARIAKKLEVDYFFAHPYHSWERGANENMNGLIRQYLLKGTSFENLTRAEVKWVEWKLNNRPRKRLGYLTPLEYISRLVKQIYLAT</sequence>
<evidence type="ECO:0000313" key="3">
    <source>
        <dbReference type="EMBL" id="SJZ98831.1"/>
    </source>
</evidence>